<sequence>MQPYQIRHSRLNGAVEIYIRGHFDKKWVPLPKVIFKSKPTKGLGKISKTSRHKRKVNLDQTRHSGANHADGILIRARLLKMLTKVNLKSNFKG</sequence>
<evidence type="ECO:0000313" key="1">
    <source>
        <dbReference type="EMBL" id="JAP24451.1"/>
    </source>
</evidence>
<organism evidence="1">
    <name type="scientific">Solanum chacoense</name>
    <name type="common">Chaco potato</name>
    <dbReference type="NCBI Taxonomy" id="4108"/>
    <lineage>
        <taxon>Eukaryota</taxon>
        <taxon>Viridiplantae</taxon>
        <taxon>Streptophyta</taxon>
        <taxon>Embryophyta</taxon>
        <taxon>Tracheophyta</taxon>
        <taxon>Spermatophyta</taxon>
        <taxon>Magnoliopsida</taxon>
        <taxon>eudicotyledons</taxon>
        <taxon>Gunneridae</taxon>
        <taxon>Pentapetalae</taxon>
        <taxon>asterids</taxon>
        <taxon>lamiids</taxon>
        <taxon>Solanales</taxon>
        <taxon>Solanaceae</taxon>
        <taxon>Solanoideae</taxon>
        <taxon>Solaneae</taxon>
        <taxon>Solanum</taxon>
    </lineage>
</organism>
<proteinExistence type="predicted"/>
<dbReference type="AlphaFoldDB" id="A0A0V0HWD1"/>
<reference evidence="1" key="1">
    <citation type="submission" date="2015-12" db="EMBL/GenBank/DDBJ databases">
        <title>Gene expression during late stages of embryo sac development: a critical building block for successful pollen-pistil interactions.</title>
        <authorList>
            <person name="Liu Y."/>
            <person name="Joly V."/>
            <person name="Sabar M."/>
            <person name="Matton D.P."/>
        </authorList>
    </citation>
    <scope>NUCLEOTIDE SEQUENCE</scope>
</reference>
<protein>
    <submittedName>
        <fullName evidence="1">Putative ovule protein</fullName>
    </submittedName>
</protein>
<accession>A0A0V0HWD1</accession>
<dbReference type="EMBL" id="GEDG01014368">
    <property type="protein sequence ID" value="JAP24451.1"/>
    <property type="molecule type" value="Transcribed_RNA"/>
</dbReference>
<name>A0A0V0HWD1_SOLCH</name>